<dbReference type="OrthoDB" id="733571at2759"/>
<reference evidence="2 3" key="1">
    <citation type="submission" date="2020-08" db="EMBL/GenBank/DDBJ databases">
        <title>Plant Genome Project.</title>
        <authorList>
            <person name="Zhang R.-G."/>
        </authorList>
    </citation>
    <scope>NUCLEOTIDE SEQUENCE [LARGE SCALE GENOMIC DNA]</scope>
    <source>
        <tissue evidence="2">Rhizome</tissue>
    </source>
</reference>
<dbReference type="PANTHER" id="PTHR31182">
    <property type="entry name" value="C2 NT-TYPE DOMAIN-CONTAINING PROTEIN"/>
    <property type="match status" value="1"/>
</dbReference>
<dbReference type="EMBL" id="JACMSC010000006">
    <property type="protein sequence ID" value="KAG6517471.1"/>
    <property type="molecule type" value="Genomic_DNA"/>
</dbReference>
<feature type="domain" description="C2 NT-type" evidence="1">
    <location>
        <begin position="11"/>
        <end position="169"/>
    </location>
</feature>
<evidence type="ECO:0000259" key="1">
    <source>
        <dbReference type="PROSITE" id="PS51840"/>
    </source>
</evidence>
<dbReference type="InterPro" id="IPR019448">
    <property type="entry name" value="NT-C2"/>
</dbReference>
<sequence length="702" mass="79476">MAVASRMMRWLQWGSAKNKKYEVRLVVHRIEGLPKKSAVAAVEVKWRGPKTVLKSLRRDRVRRSWTREEEVREGGVVVWDEEFLIACTLTALKGDAAAFLPWEIAFTVYSGLNEGTKNKNTVIGEASLNLAEFALTTEGKEIETAVPLSPASVASEFQPTLKLTCCLLELRNVYESAEVVQNHVVPVLSSPPISDAFRSENNKFPPSKPGYRKIGILKALVLCRKPKKTVCQIGYISDENSSHRNISTRIKCSSGIESLNDDHEDVKSITGDSSERKSFNYGTLAYANCMTELFTTGMMTKDNEGLIYYSQQNSGTGQSHIEEKKMFVSEQLISNTSKRTILSWSLSFRYTKNKEEPLLKKSNAAEGGDDIDFVRRQLSSIERSTSLQDCNGNSSENCSPAHDFGDDNFVVGRWELKDIISRDGQSKLQTRVFFASIDQRSEQASGEAACAVLVTIIADWFYANPHVMPIKSQLDQLIREGSSNWRDLCENCSYKDRFHDRHFDIETVLEAKIRHLSLVPAKSFVGFFHPDAEAADDGEEFNFLKEAKSFDEIWDEISHAELETSAADDPHLYIISWNDHFFILKVEHDAYYIIDTLGERLHEGCSKAYILKFDETTTISKQRMKATQEEPDIVTSNSEDELICHGKESCKEYIKSFLAAIPIRQLQADLRTRSTTSTLIHQRLQIDFITLKSFKERPVEPV</sequence>
<dbReference type="AlphaFoldDB" id="A0A8J5L844"/>
<comment type="caution">
    <text evidence="2">The sequence shown here is derived from an EMBL/GenBank/DDBJ whole genome shotgun (WGS) entry which is preliminary data.</text>
</comment>
<organism evidence="2 3">
    <name type="scientific">Zingiber officinale</name>
    <name type="common">Ginger</name>
    <name type="synonym">Amomum zingiber</name>
    <dbReference type="NCBI Taxonomy" id="94328"/>
    <lineage>
        <taxon>Eukaryota</taxon>
        <taxon>Viridiplantae</taxon>
        <taxon>Streptophyta</taxon>
        <taxon>Embryophyta</taxon>
        <taxon>Tracheophyta</taxon>
        <taxon>Spermatophyta</taxon>
        <taxon>Magnoliopsida</taxon>
        <taxon>Liliopsida</taxon>
        <taxon>Zingiberales</taxon>
        <taxon>Zingiberaceae</taxon>
        <taxon>Zingiber</taxon>
    </lineage>
</organism>
<evidence type="ECO:0000313" key="2">
    <source>
        <dbReference type="EMBL" id="KAG6517471.1"/>
    </source>
</evidence>
<dbReference type="PROSITE" id="PS51840">
    <property type="entry name" value="C2_NT"/>
    <property type="match status" value="1"/>
</dbReference>
<dbReference type="Pfam" id="PF10358">
    <property type="entry name" value="NT-C2"/>
    <property type="match status" value="1"/>
</dbReference>
<proteinExistence type="predicted"/>
<accession>A0A8J5L844</accession>
<name>A0A8J5L844_ZINOF</name>
<gene>
    <name evidence="2" type="ORF">ZIOFF_020863</name>
</gene>
<evidence type="ECO:0000313" key="3">
    <source>
        <dbReference type="Proteomes" id="UP000734854"/>
    </source>
</evidence>
<keyword evidence="3" id="KW-1185">Reference proteome</keyword>
<protein>
    <recommendedName>
        <fullName evidence="1">C2 NT-type domain-containing protein</fullName>
    </recommendedName>
</protein>
<dbReference type="Proteomes" id="UP000734854">
    <property type="component" value="Unassembled WGS sequence"/>
</dbReference>
<dbReference type="PANTHER" id="PTHR31182:SF21">
    <property type="entry name" value="C2 NT-TYPE DOMAIN-CONTAINING PROTEIN"/>
    <property type="match status" value="1"/>
</dbReference>